<evidence type="ECO:0000313" key="2">
    <source>
        <dbReference type="Proteomes" id="UP000887458"/>
    </source>
</evidence>
<sequence>MYTVSDSLDLVIYFSSLSSSSSSTTPFGKVGIIPFDCYDHHYYFLSLDDQSDITTTEFRLEMKKFNEKFKQQQKSYFISLIHCIK</sequence>
<dbReference type="EMBL" id="NJHN03000046">
    <property type="protein sequence ID" value="KAH9421098.1"/>
    <property type="molecule type" value="Genomic_DNA"/>
</dbReference>
<reference evidence="1 2" key="2">
    <citation type="journal article" date="2022" name="Mol. Biol. Evol.">
        <title>Comparative Genomics Reveals Insights into the Divergent Evolution of Astigmatic Mites and Household Pest Adaptations.</title>
        <authorList>
            <person name="Xiong Q."/>
            <person name="Wan A.T."/>
            <person name="Liu X."/>
            <person name="Fung C.S."/>
            <person name="Xiao X."/>
            <person name="Malainual N."/>
            <person name="Hou J."/>
            <person name="Wang L."/>
            <person name="Wang M."/>
            <person name="Yang K.Y."/>
            <person name="Cui Y."/>
            <person name="Leung E.L."/>
            <person name="Nong W."/>
            <person name="Shin S.K."/>
            <person name="Au S.W."/>
            <person name="Jeong K.Y."/>
            <person name="Chew F.T."/>
            <person name="Hui J.H."/>
            <person name="Leung T.F."/>
            <person name="Tungtrongchitr A."/>
            <person name="Zhong N."/>
            <person name="Liu Z."/>
            <person name="Tsui S.K."/>
        </authorList>
    </citation>
    <scope>NUCLEOTIDE SEQUENCE [LARGE SCALE GENOMIC DNA]</scope>
    <source>
        <strain evidence="1">Derp</strain>
    </source>
</reference>
<keyword evidence="2" id="KW-1185">Reference proteome</keyword>
<reference evidence="1 2" key="1">
    <citation type="journal article" date="2018" name="J. Allergy Clin. Immunol.">
        <title>High-quality assembly of Dermatophagoides pteronyssinus genome and transcriptome reveals a wide range of novel allergens.</title>
        <authorList>
            <person name="Liu X.Y."/>
            <person name="Yang K.Y."/>
            <person name="Wang M.Q."/>
            <person name="Kwok J.S."/>
            <person name="Zeng X."/>
            <person name="Yang Z."/>
            <person name="Xiao X.J."/>
            <person name="Lau C.P."/>
            <person name="Li Y."/>
            <person name="Huang Z.M."/>
            <person name="Ba J.G."/>
            <person name="Yim A.K."/>
            <person name="Ouyang C.Y."/>
            <person name="Ngai S.M."/>
            <person name="Chan T.F."/>
            <person name="Leung E.L."/>
            <person name="Liu L."/>
            <person name="Liu Z.G."/>
            <person name="Tsui S.K."/>
        </authorList>
    </citation>
    <scope>NUCLEOTIDE SEQUENCE [LARGE SCALE GENOMIC DNA]</scope>
    <source>
        <strain evidence="1">Derp</strain>
    </source>
</reference>
<gene>
    <name evidence="1" type="ORF">DERP_010036</name>
</gene>
<protein>
    <submittedName>
        <fullName evidence="1">Uncharacterized protein</fullName>
    </submittedName>
</protein>
<comment type="caution">
    <text evidence="1">The sequence shown here is derived from an EMBL/GenBank/DDBJ whole genome shotgun (WGS) entry which is preliminary data.</text>
</comment>
<accession>A0ABQ8JF77</accession>
<proteinExistence type="predicted"/>
<name>A0ABQ8JF77_DERPT</name>
<dbReference type="Proteomes" id="UP000887458">
    <property type="component" value="Unassembled WGS sequence"/>
</dbReference>
<evidence type="ECO:0000313" key="1">
    <source>
        <dbReference type="EMBL" id="KAH9421098.1"/>
    </source>
</evidence>
<organism evidence="1 2">
    <name type="scientific">Dermatophagoides pteronyssinus</name>
    <name type="common">European house dust mite</name>
    <dbReference type="NCBI Taxonomy" id="6956"/>
    <lineage>
        <taxon>Eukaryota</taxon>
        <taxon>Metazoa</taxon>
        <taxon>Ecdysozoa</taxon>
        <taxon>Arthropoda</taxon>
        <taxon>Chelicerata</taxon>
        <taxon>Arachnida</taxon>
        <taxon>Acari</taxon>
        <taxon>Acariformes</taxon>
        <taxon>Sarcoptiformes</taxon>
        <taxon>Astigmata</taxon>
        <taxon>Psoroptidia</taxon>
        <taxon>Analgoidea</taxon>
        <taxon>Pyroglyphidae</taxon>
        <taxon>Dermatophagoidinae</taxon>
        <taxon>Dermatophagoides</taxon>
    </lineage>
</organism>